<accession>A0A8J3ZDU2</accession>
<dbReference type="Proteomes" id="UP000612585">
    <property type="component" value="Unassembled WGS sequence"/>
</dbReference>
<sequence>MLGLNGGSEHTRRTAQRMVASYRDLLSPKPFDATTFANDEGHHDLVISRSVPFASLCNDRLLLPQQRAARTGSPPSTLAAAHRR</sequence>
<organism evidence="1 2">
    <name type="scientific">Virgisporangium aurantiacum</name>
    <dbReference type="NCBI Taxonomy" id="175570"/>
    <lineage>
        <taxon>Bacteria</taxon>
        <taxon>Bacillati</taxon>
        <taxon>Actinomycetota</taxon>
        <taxon>Actinomycetes</taxon>
        <taxon>Micromonosporales</taxon>
        <taxon>Micromonosporaceae</taxon>
        <taxon>Virgisporangium</taxon>
    </lineage>
</organism>
<evidence type="ECO:0000313" key="2">
    <source>
        <dbReference type="Proteomes" id="UP000612585"/>
    </source>
</evidence>
<protein>
    <submittedName>
        <fullName evidence="1">Uncharacterized protein</fullName>
    </submittedName>
</protein>
<proteinExistence type="predicted"/>
<dbReference type="SUPFAM" id="SSF55620">
    <property type="entry name" value="Tetrahydrobiopterin biosynthesis enzymes-like"/>
    <property type="match status" value="1"/>
</dbReference>
<dbReference type="EMBL" id="BOPG01000075">
    <property type="protein sequence ID" value="GIJ62129.1"/>
    <property type="molecule type" value="Genomic_DNA"/>
</dbReference>
<name>A0A8J3ZDU2_9ACTN</name>
<reference evidence="1" key="1">
    <citation type="submission" date="2021-01" db="EMBL/GenBank/DDBJ databases">
        <title>Whole genome shotgun sequence of Virgisporangium aurantiacum NBRC 16421.</title>
        <authorList>
            <person name="Komaki H."/>
            <person name="Tamura T."/>
        </authorList>
    </citation>
    <scope>NUCLEOTIDE SEQUENCE</scope>
    <source>
        <strain evidence="1">NBRC 16421</strain>
    </source>
</reference>
<dbReference type="AlphaFoldDB" id="A0A8J3ZDU2"/>
<dbReference type="RefSeq" id="WP_204007566.1">
    <property type="nucleotide sequence ID" value="NZ_BOPG01000075.1"/>
</dbReference>
<gene>
    <name evidence="1" type="ORF">Vau01_096450</name>
</gene>
<comment type="caution">
    <text evidence="1">The sequence shown here is derived from an EMBL/GenBank/DDBJ whole genome shotgun (WGS) entry which is preliminary data.</text>
</comment>
<evidence type="ECO:0000313" key="1">
    <source>
        <dbReference type="EMBL" id="GIJ62129.1"/>
    </source>
</evidence>
<keyword evidence="2" id="KW-1185">Reference proteome</keyword>